<reference evidence="2" key="1">
    <citation type="journal article" date="2015" name="Nature">
        <title>Complex archaea that bridge the gap between prokaryotes and eukaryotes.</title>
        <authorList>
            <person name="Spang A."/>
            <person name="Saw J.H."/>
            <person name="Jorgensen S.L."/>
            <person name="Zaremba-Niedzwiedzka K."/>
            <person name="Martijn J."/>
            <person name="Lind A.E."/>
            <person name="van Eijk R."/>
            <person name="Schleper C."/>
            <person name="Guy L."/>
            <person name="Ettema T.J."/>
        </authorList>
    </citation>
    <scope>NUCLEOTIDE SEQUENCE</scope>
</reference>
<dbReference type="NCBIfam" id="TIGR02532">
    <property type="entry name" value="IV_pilin_GFxxxE"/>
    <property type="match status" value="1"/>
</dbReference>
<gene>
    <name evidence="2" type="ORF">LCGC14_0534390</name>
</gene>
<dbReference type="Pfam" id="PF07963">
    <property type="entry name" value="N_methyl"/>
    <property type="match status" value="1"/>
</dbReference>
<keyword evidence="1" id="KW-0812">Transmembrane</keyword>
<dbReference type="InterPro" id="IPR012902">
    <property type="entry name" value="N_methyl_site"/>
</dbReference>
<dbReference type="InterPro" id="IPR045584">
    <property type="entry name" value="Pilin-like"/>
</dbReference>
<organism evidence="2">
    <name type="scientific">marine sediment metagenome</name>
    <dbReference type="NCBI Taxonomy" id="412755"/>
    <lineage>
        <taxon>unclassified sequences</taxon>
        <taxon>metagenomes</taxon>
        <taxon>ecological metagenomes</taxon>
    </lineage>
</organism>
<accession>A0A0F9RUV3</accession>
<feature type="transmembrane region" description="Helical" evidence="1">
    <location>
        <begin position="21"/>
        <end position="46"/>
    </location>
</feature>
<name>A0A0F9RUV3_9ZZZZ</name>
<evidence type="ECO:0000313" key="2">
    <source>
        <dbReference type="EMBL" id="KKN60240.1"/>
    </source>
</evidence>
<protein>
    <recommendedName>
        <fullName evidence="3">Type II secretion system protein GspG C-terminal domain-containing protein</fullName>
    </recommendedName>
</protein>
<keyword evidence="1" id="KW-1133">Transmembrane helix</keyword>
<comment type="caution">
    <text evidence="2">The sequence shown here is derived from an EMBL/GenBank/DDBJ whole genome shotgun (WGS) entry which is preliminary data.</text>
</comment>
<dbReference type="EMBL" id="LAZR01000702">
    <property type="protein sequence ID" value="KKN60240.1"/>
    <property type="molecule type" value="Genomic_DNA"/>
</dbReference>
<evidence type="ECO:0000256" key="1">
    <source>
        <dbReference type="SAM" id="Phobius"/>
    </source>
</evidence>
<sequence length="92" mass="10340">MVMVTLPISVKSSVKSKLKQFGFAFVELLIVVAIIGILAAVAVSVFQTHNNKNKKEGVQQLTPTMDMKEWCEITRRLEMDRGMYFDTSGLCK</sequence>
<keyword evidence="1" id="KW-0472">Membrane</keyword>
<dbReference type="AlphaFoldDB" id="A0A0F9RUV3"/>
<proteinExistence type="predicted"/>
<dbReference type="Gene3D" id="3.30.700.10">
    <property type="entry name" value="Glycoprotein, Type 4 Pilin"/>
    <property type="match status" value="1"/>
</dbReference>
<dbReference type="SUPFAM" id="SSF54523">
    <property type="entry name" value="Pili subunits"/>
    <property type="match status" value="1"/>
</dbReference>
<evidence type="ECO:0008006" key="3">
    <source>
        <dbReference type="Google" id="ProtNLM"/>
    </source>
</evidence>